<dbReference type="InterPro" id="IPR036259">
    <property type="entry name" value="MFS_trans_sf"/>
</dbReference>
<keyword evidence="6 7" id="KW-0472">Membrane</keyword>
<keyword evidence="10" id="KW-1185">Reference proteome</keyword>
<dbReference type="Pfam" id="PF07690">
    <property type="entry name" value="MFS_1"/>
    <property type="match status" value="1"/>
</dbReference>
<feature type="domain" description="Major facilitator superfamily (MFS) profile" evidence="8">
    <location>
        <begin position="1"/>
        <end position="201"/>
    </location>
</feature>
<dbReference type="InterPro" id="IPR011701">
    <property type="entry name" value="MFS"/>
</dbReference>
<keyword evidence="4 7" id="KW-0812">Transmembrane</keyword>
<gene>
    <name evidence="9" type="ORF">UBAL3_95450130</name>
</gene>
<evidence type="ECO:0000256" key="3">
    <source>
        <dbReference type="ARBA" id="ARBA00022475"/>
    </source>
</evidence>
<dbReference type="GO" id="GO:0005886">
    <property type="term" value="C:plasma membrane"/>
    <property type="evidence" value="ECO:0007669"/>
    <property type="project" value="UniProtKB-SubCell"/>
</dbReference>
<comment type="subcellular location">
    <subcellularLocation>
        <location evidence="1">Cell membrane</location>
        <topology evidence="1">Multi-pass membrane protein</topology>
    </subcellularLocation>
</comment>
<sequence>MSFATHIKASRDLLTDRNFGLLLLGQLVSQLGENLNKVALLWFVYLFTKSAGAMIVVGVLQTLPPMLFFWANGVLLDRYPKRRTMIVVDAVRGLLVLLIPALYLHHALTLPVLYLLVFLVATASGIFGPALYSVIPLMVAEPRRVSANALMQTTGQVGTLVGPLLGGILSAFYNPVFVMVINGGTFLVSALFLLAIVIREIPDPEIPPVPGLSGVLYEVREGIGFVFSRNPLFLGLFVIMTLYGVISGPVTLLLPVLSKTLLHAGAGGFGMLLSAYGVGMLLSSIFLTVRPPVNLFRWIAGGFLAGGVTMLVMAGSSLMAIDLFLMLLFGMTVSVVNPLAHTLMQNHAPSRMLSRVLTTMSLGFLGGAILGMVGLPGLVERTGIRVVLALLGGVLVLSWGAVNLIEAGCREDSPCGSALSRLSAFFGRIPAPVRPSGPEISVKGEKL</sequence>
<evidence type="ECO:0000259" key="8">
    <source>
        <dbReference type="PROSITE" id="PS50850"/>
    </source>
</evidence>
<dbReference type="PANTHER" id="PTHR43266">
    <property type="entry name" value="MACROLIDE-EFFLUX PROTEIN"/>
    <property type="match status" value="1"/>
</dbReference>
<feature type="transmembrane region" description="Helical" evidence="7">
    <location>
        <begin position="269"/>
        <end position="289"/>
    </location>
</feature>
<feature type="transmembrane region" description="Helical" evidence="7">
    <location>
        <begin position="86"/>
        <end position="106"/>
    </location>
</feature>
<reference evidence="9 10" key="1">
    <citation type="journal article" date="2009" name="Appl. Environ. Microbiol.">
        <title>Community genomic and proteomic analyses of chemoautotrophic iron-oxidizing "Leptospirillum rubarum" (Group II) and "Leptospirillum ferrodiazotrophum" (Group III) bacteria in acid mine drainage biofilms.</title>
        <authorList>
            <person name="Goltsman D.S."/>
            <person name="Denef V.J."/>
            <person name="Singer S.W."/>
            <person name="VerBerkmoes N.C."/>
            <person name="Lefsrud M."/>
            <person name="Mueller R.S."/>
            <person name="Dick G.J."/>
            <person name="Sun C.L."/>
            <person name="Wheeler K.E."/>
            <person name="Zemla A."/>
            <person name="Baker B.J."/>
            <person name="Hauser L."/>
            <person name="Land M."/>
            <person name="Shah M.B."/>
            <person name="Thelen M.P."/>
            <person name="Hettich R.L."/>
            <person name="Banfield J.F."/>
        </authorList>
    </citation>
    <scope>NUCLEOTIDE SEQUENCE [LARGE SCALE GENOMIC DNA]</scope>
</reference>
<feature type="transmembrane region" description="Helical" evidence="7">
    <location>
        <begin position="386"/>
        <end position="405"/>
    </location>
</feature>
<dbReference type="InterPro" id="IPR022324">
    <property type="entry name" value="Bacilysin_exporter_BacE_put"/>
</dbReference>
<keyword evidence="3" id="KW-1003">Cell membrane</keyword>
<evidence type="ECO:0000313" key="9">
    <source>
        <dbReference type="EMBL" id="EES51910.1"/>
    </source>
</evidence>
<feature type="transmembrane region" description="Helical" evidence="7">
    <location>
        <begin position="295"/>
        <end position="314"/>
    </location>
</feature>
<evidence type="ECO:0000256" key="4">
    <source>
        <dbReference type="ARBA" id="ARBA00022692"/>
    </source>
</evidence>
<dbReference type="Gene3D" id="1.20.1250.20">
    <property type="entry name" value="MFS general substrate transporter like domains"/>
    <property type="match status" value="1"/>
</dbReference>
<dbReference type="InterPro" id="IPR020846">
    <property type="entry name" value="MFS_dom"/>
</dbReference>
<evidence type="ECO:0000256" key="5">
    <source>
        <dbReference type="ARBA" id="ARBA00022989"/>
    </source>
</evidence>
<feature type="transmembrane region" description="Helical" evidence="7">
    <location>
        <begin position="51"/>
        <end position="74"/>
    </location>
</feature>
<evidence type="ECO:0000256" key="2">
    <source>
        <dbReference type="ARBA" id="ARBA00022448"/>
    </source>
</evidence>
<dbReference type="Proteomes" id="UP000009374">
    <property type="component" value="Unassembled WGS sequence"/>
</dbReference>
<dbReference type="PRINTS" id="PR01988">
    <property type="entry name" value="EXPORTERBACE"/>
</dbReference>
<feature type="transmembrane region" description="Helical" evidence="7">
    <location>
        <begin position="176"/>
        <end position="198"/>
    </location>
</feature>
<evidence type="ECO:0000313" key="10">
    <source>
        <dbReference type="Proteomes" id="UP000009374"/>
    </source>
</evidence>
<dbReference type="GO" id="GO:0022857">
    <property type="term" value="F:transmembrane transporter activity"/>
    <property type="evidence" value="ECO:0007669"/>
    <property type="project" value="InterPro"/>
</dbReference>
<evidence type="ECO:0000256" key="1">
    <source>
        <dbReference type="ARBA" id="ARBA00004651"/>
    </source>
</evidence>
<dbReference type="PROSITE" id="PS50850">
    <property type="entry name" value="MFS"/>
    <property type="match status" value="1"/>
</dbReference>
<feature type="transmembrane region" description="Helical" evidence="7">
    <location>
        <begin position="112"/>
        <end position="135"/>
    </location>
</feature>
<dbReference type="PANTHER" id="PTHR43266:SF2">
    <property type="entry name" value="MAJOR FACILITATOR SUPERFAMILY (MFS) PROFILE DOMAIN-CONTAINING PROTEIN"/>
    <property type="match status" value="1"/>
</dbReference>
<feature type="transmembrane region" description="Helical" evidence="7">
    <location>
        <begin position="360"/>
        <end position="379"/>
    </location>
</feature>
<feature type="transmembrane region" description="Helical" evidence="7">
    <location>
        <begin position="232"/>
        <end position="257"/>
    </location>
</feature>
<dbReference type="AlphaFoldDB" id="C6HZX2"/>
<name>C6HZX2_9BACT</name>
<keyword evidence="2" id="KW-0813">Transport</keyword>
<accession>C6HZX2</accession>
<keyword evidence="5 7" id="KW-1133">Transmembrane helix</keyword>
<dbReference type="CDD" id="cd06173">
    <property type="entry name" value="MFS_MefA_like"/>
    <property type="match status" value="1"/>
</dbReference>
<protein>
    <submittedName>
        <fullName evidence="9">Major facilitator superfamily MFS_1</fullName>
    </submittedName>
</protein>
<dbReference type="SUPFAM" id="SSF103473">
    <property type="entry name" value="MFS general substrate transporter"/>
    <property type="match status" value="1"/>
</dbReference>
<evidence type="ECO:0000256" key="7">
    <source>
        <dbReference type="SAM" id="Phobius"/>
    </source>
</evidence>
<feature type="transmembrane region" description="Helical" evidence="7">
    <location>
        <begin position="321"/>
        <end position="340"/>
    </location>
</feature>
<organism evidence="9 10">
    <name type="scientific">Leptospirillum ferrodiazotrophum</name>
    <dbReference type="NCBI Taxonomy" id="412449"/>
    <lineage>
        <taxon>Bacteria</taxon>
        <taxon>Pseudomonadati</taxon>
        <taxon>Nitrospirota</taxon>
        <taxon>Nitrospiria</taxon>
        <taxon>Nitrospirales</taxon>
        <taxon>Nitrospiraceae</taxon>
        <taxon>Leptospirillum</taxon>
    </lineage>
</organism>
<dbReference type="EMBL" id="GG693884">
    <property type="protein sequence ID" value="EES51910.1"/>
    <property type="molecule type" value="Genomic_DNA"/>
</dbReference>
<evidence type="ECO:0000256" key="6">
    <source>
        <dbReference type="ARBA" id="ARBA00023136"/>
    </source>
</evidence>
<proteinExistence type="predicted"/>